<evidence type="ECO:0000313" key="3">
    <source>
        <dbReference type="Proteomes" id="UP000827284"/>
    </source>
</evidence>
<dbReference type="InterPro" id="IPR036915">
    <property type="entry name" value="Cyclin-like_sf"/>
</dbReference>
<sequence>MDTVSDPDLPPDDTLAQCPEALLSLAAGSVLSVLPCPPAAPAFLSRARSMPTAPKPSPTAITAIACSSPTSNLSPTSLCSTEICSSWSSASSMLSTSASSSFSSSSLLMEHMSATSQLGTETRGSEVYGDQEQDVTTVNNKNNNHNNGVSPVLVLPPSLSVSSPSDQSISQPGLIHFLRTICAHAKVSELALVISLIYVDRLKKVLTSMARGDPDTPFKIILSALLVVKKFLDEDSFGLNRLFSKITLYTLSDINTMERSFLGLLQYRVFVTDEEVSQFLACHEQELHGLDILKYSTKSTISA</sequence>
<evidence type="ECO:0000313" key="2">
    <source>
        <dbReference type="EMBL" id="GJJ68834.1"/>
    </source>
</evidence>
<dbReference type="PANTHER" id="PTHR15615:SF27">
    <property type="entry name" value="PHO85 CYCLIN CLG1"/>
    <property type="match status" value="1"/>
</dbReference>
<protein>
    <recommendedName>
        <fullName evidence="1">Cyclin-like domain-containing protein</fullName>
    </recommendedName>
</protein>
<dbReference type="CDD" id="cd20557">
    <property type="entry name" value="CYCLIN_ScPCL1-like"/>
    <property type="match status" value="1"/>
</dbReference>
<keyword evidence="3" id="KW-1185">Reference proteome</keyword>
<dbReference type="GO" id="GO:0016538">
    <property type="term" value="F:cyclin-dependent protein serine/threonine kinase regulator activity"/>
    <property type="evidence" value="ECO:0007669"/>
    <property type="project" value="TreeGrafter"/>
</dbReference>
<reference evidence="2" key="1">
    <citation type="submission" date="2021-11" db="EMBL/GenBank/DDBJ databases">
        <authorList>
            <person name="Herlambang A."/>
            <person name="Guo Y."/>
            <person name="Takashima Y."/>
            <person name="Nishizawa T."/>
        </authorList>
    </citation>
    <scope>NUCLEOTIDE SEQUENCE</scope>
    <source>
        <strain evidence="2">E1425</strain>
    </source>
</reference>
<comment type="caution">
    <text evidence="2">The sequence shown here is derived from an EMBL/GenBank/DDBJ whole genome shotgun (WGS) entry which is preliminary data.</text>
</comment>
<dbReference type="Gene3D" id="1.10.472.10">
    <property type="entry name" value="Cyclin-like"/>
    <property type="match status" value="1"/>
</dbReference>
<dbReference type="OrthoDB" id="10250320at2759"/>
<dbReference type="Pfam" id="PF08613">
    <property type="entry name" value="Cyclin"/>
    <property type="match status" value="1"/>
</dbReference>
<dbReference type="AlphaFoldDB" id="A0A9P3H2D2"/>
<organism evidence="2 3">
    <name type="scientific">Entomortierella parvispora</name>
    <dbReference type="NCBI Taxonomy" id="205924"/>
    <lineage>
        <taxon>Eukaryota</taxon>
        <taxon>Fungi</taxon>
        <taxon>Fungi incertae sedis</taxon>
        <taxon>Mucoromycota</taxon>
        <taxon>Mortierellomycotina</taxon>
        <taxon>Mortierellomycetes</taxon>
        <taxon>Mortierellales</taxon>
        <taxon>Mortierellaceae</taxon>
        <taxon>Entomortierella</taxon>
    </lineage>
</organism>
<dbReference type="InterPro" id="IPR013922">
    <property type="entry name" value="Cyclin_PHO80-like"/>
</dbReference>
<evidence type="ECO:0000259" key="1">
    <source>
        <dbReference type="SMART" id="SM00385"/>
    </source>
</evidence>
<dbReference type="GO" id="GO:0005634">
    <property type="term" value="C:nucleus"/>
    <property type="evidence" value="ECO:0007669"/>
    <property type="project" value="TreeGrafter"/>
</dbReference>
<dbReference type="GO" id="GO:0019901">
    <property type="term" value="F:protein kinase binding"/>
    <property type="evidence" value="ECO:0007669"/>
    <property type="project" value="InterPro"/>
</dbReference>
<dbReference type="GO" id="GO:0000307">
    <property type="term" value="C:cyclin-dependent protein kinase holoenzyme complex"/>
    <property type="evidence" value="ECO:0007669"/>
    <property type="project" value="TreeGrafter"/>
</dbReference>
<proteinExistence type="predicted"/>
<gene>
    <name evidence="2" type="ORF">EMPS_01180</name>
</gene>
<dbReference type="InterPro" id="IPR013763">
    <property type="entry name" value="Cyclin-like_dom"/>
</dbReference>
<dbReference type="SUPFAM" id="SSF47954">
    <property type="entry name" value="Cyclin-like"/>
    <property type="match status" value="1"/>
</dbReference>
<reference evidence="2" key="2">
    <citation type="journal article" date="2022" name="Microbiol. Resour. Announc.">
        <title>Whole-Genome Sequence of Entomortierella parvispora E1425, a Mucoromycotan Fungus Associated with Burkholderiaceae-Related Endosymbiotic Bacteria.</title>
        <authorList>
            <person name="Herlambang A."/>
            <person name="Guo Y."/>
            <person name="Takashima Y."/>
            <person name="Narisawa K."/>
            <person name="Ohta H."/>
            <person name="Nishizawa T."/>
        </authorList>
    </citation>
    <scope>NUCLEOTIDE SEQUENCE</scope>
    <source>
        <strain evidence="2">E1425</strain>
    </source>
</reference>
<dbReference type="Proteomes" id="UP000827284">
    <property type="component" value="Unassembled WGS sequence"/>
</dbReference>
<dbReference type="SMART" id="SM00385">
    <property type="entry name" value="CYCLIN"/>
    <property type="match status" value="1"/>
</dbReference>
<dbReference type="PANTHER" id="PTHR15615">
    <property type="match status" value="1"/>
</dbReference>
<dbReference type="EMBL" id="BQFW01000002">
    <property type="protein sequence ID" value="GJJ68834.1"/>
    <property type="molecule type" value="Genomic_DNA"/>
</dbReference>
<name>A0A9P3H2D2_9FUNG</name>
<accession>A0A9P3H2D2</accession>
<feature type="domain" description="Cyclin-like" evidence="1">
    <location>
        <begin position="176"/>
        <end position="263"/>
    </location>
</feature>